<dbReference type="AlphaFoldDB" id="E6SKV9"/>
<feature type="region of interest" description="Disordered" evidence="1">
    <location>
        <begin position="76"/>
        <end position="120"/>
    </location>
</feature>
<accession>E6SKV9</accession>
<protein>
    <submittedName>
        <fullName evidence="2">Uncharacterized protein</fullName>
    </submittedName>
</protein>
<dbReference type="HOGENOM" id="CLU_1170216_0_0_9"/>
<dbReference type="STRING" id="644966.Tmar_2254"/>
<name>E6SKV9_THEM7</name>
<feature type="compositionally biased region" description="Low complexity" evidence="1">
    <location>
        <begin position="92"/>
        <end position="104"/>
    </location>
</feature>
<gene>
    <name evidence="2" type="ordered locus">Tmar_2254</name>
</gene>
<dbReference type="KEGG" id="tmr:Tmar_2254"/>
<keyword evidence="3" id="KW-1185">Reference proteome</keyword>
<dbReference type="eggNOG" id="ENOG502ZVBX">
    <property type="taxonomic scope" value="Bacteria"/>
</dbReference>
<evidence type="ECO:0000256" key="1">
    <source>
        <dbReference type="SAM" id="MobiDB-lite"/>
    </source>
</evidence>
<reference evidence="2 3" key="1">
    <citation type="journal article" date="2010" name="Stand. Genomic Sci.">
        <title>Complete genome sequence of Thermaerobacter marianensis type strain (7p75a).</title>
        <authorList>
            <person name="Han C."/>
            <person name="Gu W."/>
            <person name="Zhang X."/>
            <person name="Lapidus A."/>
            <person name="Nolan M."/>
            <person name="Copeland A."/>
            <person name="Lucas S."/>
            <person name="Del Rio T.G."/>
            <person name="Tice H."/>
            <person name="Cheng J.F."/>
            <person name="Tapia R."/>
            <person name="Goodwin L."/>
            <person name="Pitluck S."/>
            <person name="Pagani I."/>
            <person name="Ivanova N."/>
            <person name="Mavromatis K."/>
            <person name="Mikhailova N."/>
            <person name="Pati A."/>
            <person name="Chen A."/>
            <person name="Palaniappan K."/>
            <person name="Land M."/>
            <person name="Hauser L."/>
            <person name="Chang Y.J."/>
            <person name="Jeffries C.D."/>
            <person name="Schneider S."/>
            <person name="Rohde M."/>
            <person name="Goker M."/>
            <person name="Pukall R."/>
            <person name="Woyke T."/>
            <person name="Bristow J."/>
            <person name="Eisen J.A."/>
            <person name="Markowitz V."/>
            <person name="Hugenholtz P."/>
            <person name="Kyrpides N.C."/>
            <person name="Klenk H.P."/>
            <person name="Detter J.C."/>
        </authorList>
    </citation>
    <scope>NUCLEOTIDE SEQUENCE [LARGE SCALE GENOMIC DNA]</scope>
    <source>
        <strain evidence="3">ATCC 700841 / DSM 12885 / JCM 10246 / 7p75a</strain>
    </source>
</reference>
<sequence length="237" mass="24728">MRAVAGGAGAGPPATRPHVLAVRSLVFGTCNLVLLGVPAGWRLGTGAFPPEVDRWQVRDGVSWATAGRGHWWLTAGSDAVPSEPEAAGGPGRARNGRAASAGDAEQTAGGVPARQGHAGRCRPATVRVELFLDLTPAAGPAPHPGRNGPRALPPASAGTLGRVAAQGVLAVAGHRGWWARGEVRRGFPGKWRPARVLVLDCPETARRIRIRLETAAGSGEAELELAWQALLHDWRCH</sequence>
<proteinExistence type="predicted"/>
<organism evidence="2 3">
    <name type="scientific">Thermaerobacter marianensis (strain ATCC 700841 / DSM 12885 / JCM 10246 / 7p75a)</name>
    <dbReference type="NCBI Taxonomy" id="644966"/>
    <lineage>
        <taxon>Bacteria</taxon>
        <taxon>Bacillati</taxon>
        <taxon>Bacillota</taxon>
        <taxon>Clostridia</taxon>
        <taxon>Eubacteriales</taxon>
        <taxon>Clostridiales Family XVII. Incertae Sedis</taxon>
        <taxon>Thermaerobacter</taxon>
    </lineage>
</organism>
<evidence type="ECO:0000313" key="2">
    <source>
        <dbReference type="EMBL" id="ADU52332.1"/>
    </source>
</evidence>
<evidence type="ECO:0000313" key="3">
    <source>
        <dbReference type="Proteomes" id="UP000008915"/>
    </source>
</evidence>
<dbReference type="EMBL" id="CP002344">
    <property type="protein sequence ID" value="ADU52332.1"/>
    <property type="molecule type" value="Genomic_DNA"/>
</dbReference>
<reference evidence="3" key="2">
    <citation type="journal article" date="2010" name="Stand. Genomic Sci.">
        <title>Complete genome sequence of Thermaerobacter marianensis type strain (7p75aT).</title>
        <authorList>
            <person name="Han C."/>
            <person name="Gu W."/>
            <person name="Zhang X."/>
            <person name="Lapidus A."/>
            <person name="Nolan M."/>
            <person name="Copeland A."/>
            <person name="Lucas S."/>
            <person name="Glavina Del Rio T."/>
            <person name="Tice H."/>
            <person name="Cheng J."/>
            <person name="Tapia R."/>
            <person name="Goodwin L."/>
            <person name="Pitluck S."/>
            <person name="Pagani I."/>
            <person name="Ivanova N."/>
            <person name="Mavromatis K."/>
            <person name="Mikhailova N."/>
            <person name="Pati A."/>
            <person name="Chen A."/>
            <person name="Palaniappan K."/>
            <person name="Land M."/>
            <person name="Hauser L."/>
            <person name="Chang Y."/>
            <person name="Jeffries C."/>
            <person name="Schneider S."/>
            <person name="Rohde M."/>
            <person name="Goker M."/>
            <person name="Pukall R."/>
            <person name="Woyke T."/>
            <person name="Bristow J."/>
            <person name="Eisen J."/>
            <person name="Markowitz V."/>
            <person name="Hugenholtz P."/>
            <person name="Kyrpides N."/>
            <person name="Klenk H."/>
            <person name="Detter J."/>
        </authorList>
    </citation>
    <scope>NUCLEOTIDE SEQUENCE [LARGE SCALE GENOMIC DNA]</scope>
    <source>
        <strain evidence="3">ATCC 700841 / DSM 12885 / JCM 10246 / 7p75a</strain>
    </source>
</reference>
<dbReference type="Proteomes" id="UP000008915">
    <property type="component" value="Chromosome"/>
</dbReference>
<feature type="region of interest" description="Disordered" evidence="1">
    <location>
        <begin position="135"/>
        <end position="157"/>
    </location>
</feature>